<dbReference type="InterPro" id="IPR036770">
    <property type="entry name" value="Ankyrin_rpt-contain_sf"/>
</dbReference>
<feature type="region of interest" description="Disordered" evidence="2">
    <location>
        <begin position="204"/>
        <end position="244"/>
    </location>
</feature>
<protein>
    <submittedName>
        <fullName evidence="4">Ankyrin repeat-containing protein At5g02620-like</fullName>
    </submittedName>
</protein>
<dbReference type="Gene3D" id="1.25.40.20">
    <property type="entry name" value="Ankyrin repeat-containing domain"/>
    <property type="match status" value="1"/>
</dbReference>
<reference evidence="4" key="1">
    <citation type="submission" date="2025-08" db="UniProtKB">
        <authorList>
            <consortium name="RefSeq"/>
        </authorList>
    </citation>
    <scope>IDENTIFICATION</scope>
    <source>
        <tissue evidence="4">Seedling</tissue>
    </source>
</reference>
<keyword evidence="1" id="KW-0040">ANK repeat</keyword>
<dbReference type="InterPro" id="IPR002110">
    <property type="entry name" value="Ankyrin_rpt"/>
</dbReference>
<evidence type="ECO:0000256" key="2">
    <source>
        <dbReference type="SAM" id="MobiDB-lite"/>
    </source>
</evidence>
<evidence type="ECO:0000256" key="1">
    <source>
        <dbReference type="PROSITE-ProRule" id="PRU00023"/>
    </source>
</evidence>
<name>A0ABM4A9D3_ZIZJJ</name>
<dbReference type="PROSITE" id="PS50088">
    <property type="entry name" value="ANK_REPEAT"/>
    <property type="match status" value="1"/>
</dbReference>
<gene>
    <name evidence="4" type="primary">LOC132803795</name>
</gene>
<keyword evidence="3" id="KW-1185">Reference proteome</keyword>
<dbReference type="PROSITE" id="PS50297">
    <property type="entry name" value="ANK_REP_REGION"/>
    <property type="match status" value="1"/>
</dbReference>
<sequence>MDIRTESVRELNKDGFGTLDIASTSGHIEIVREIILRSTGTARKQVCGSKGREGRTAIHYAAINGKVEVMDKLFIAWAGCIRDDIALGETTFHLAVKYKKFEAFRNLIEWMKFLCLEELMNCGDEDGYTVLHLAHVQLQLSCNSNTAKNLEVNAKNKRGLTAMDIMDILILENSTDFHLRQIIHQHAGAASAQLQHAAINVANNQEHGPTQPSPAFQMDPDVVEDEKKQDGIKMFMASEPKRLT</sequence>
<feature type="repeat" description="ANK" evidence="1">
    <location>
        <begin position="53"/>
        <end position="74"/>
    </location>
</feature>
<dbReference type="SUPFAM" id="SSF48403">
    <property type="entry name" value="Ankyrin repeat"/>
    <property type="match status" value="1"/>
</dbReference>
<dbReference type="RefSeq" id="XP_060673321.1">
    <property type="nucleotide sequence ID" value="XM_060817338.1"/>
</dbReference>
<accession>A0ABM4A9D3</accession>
<dbReference type="PANTHER" id="PTHR24128">
    <property type="entry name" value="HOMEOBOX PROTEIN WARIAI"/>
    <property type="match status" value="1"/>
</dbReference>
<feature type="compositionally biased region" description="Polar residues" evidence="2">
    <location>
        <begin position="204"/>
        <end position="214"/>
    </location>
</feature>
<dbReference type="Proteomes" id="UP001652623">
    <property type="component" value="Chromosome 5"/>
</dbReference>
<dbReference type="GeneID" id="132803795"/>
<dbReference type="Pfam" id="PF12796">
    <property type="entry name" value="Ank_2"/>
    <property type="match status" value="1"/>
</dbReference>
<evidence type="ECO:0000313" key="3">
    <source>
        <dbReference type="Proteomes" id="UP001652623"/>
    </source>
</evidence>
<dbReference type="PANTHER" id="PTHR24128:SF61">
    <property type="entry name" value="ANKYRIN REPEAT-CONTAINING PROTEIN BDA1-LIKE"/>
    <property type="match status" value="1"/>
</dbReference>
<organism evidence="3 4">
    <name type="scientific">Ziziphus jujuba</name>
    <name type="common">Chinese jujube</name>
    <name type="synonym">Ziziphus sativa</name>
    <dbReference type="NCBI Taxonomy" id="326968"/>
    <lineage>
        <taxon>Eukaryota</taxon>
        <taxon>Viridiplantae</taxon>
        <taxon>Streptophyta</taxon>
        <taxon>Embryophyta</taxon>
        <taxon>Tracheophyta</taxon>
        <taxon>Spermatophyta</taxon>
        <taxon>Magnoliopsida</taxon>
        <taxon>eudicotyledons</taxon>
        <taxon>Gunneridae</taxon>
        <taxon>Pentapetalae</taxon>
        <taxon>rosids</taxon>
        <taxon>fabids</taxon>
        <taxon>Rosales</taxon>
        <taxon>Rhamnaceae</taxon>
        <taxon>Paliureae</taxon>
        <taxon>Ziziphus</taxon>
    </lineage>
</organism>
<evidence type="ECO:0000313" key="4">
    <source>
        <dbReference type="RefSeq" id="XP_060673321.1"/>
    </source>
</evidence>
<proteinExistence type="predicted"/>